<dbReference type="InterPro" id="IPR013783">
    <property type="entry name" value="Ig-like_fold"/>
</dbReference>
<dbReference type="InterPro" id="IPR029021">
    <property type="entry name" value="Prot-tyrosine_phosphatase-like"/>
</dbReference>
<keyword evidence="2" id="KW-0472">Membrane</keyword>
<feature type="domain" description="Fibronectin type-III" evidence="6">
    <location>
        <begin position="1208"/>
        <end position="1300"/>
    </location>
</feature>
<evidence type="ECO:0000256" key="3">
    <source>
        <dbReference type="SAM" id="SignalP"/>
    </source>
</evidence>
<feature type="signal peptide" evidence="3">
    <location>
        <begin position="1"/>
        <end position="19"/>
    </location>
</feature>
<dbReference type="Pfam" id="PF00102">
    <property type="entry name" value="Y_phosphatase"/>
    <property type="match status" value="1"/>
</dbReference>
<feature type="domain" description="Ig-like" evidence="5">
    <location>
        <begin position="16"/>
        <end position="94"/>
    </location>
</feature>
<protein>
    <submittedName>
        <fullName evidence="7">Receptor-type tyrosine-protein phosphatase F isoform X1</fullName>
    </submittedName>
</protein>
<dbReference type="Gene3D" id="2.60.40.10">
    <property type="entry name" value="Immunoglobulins"/>
    <property type="match status" value="1"/>
</dbReference>
<dbReference type="InterPro" id="IPR000242">
    <property type="entry name" value="PTP_cat"/>
</dbReference>
<proteinExistence type="predicted"/>
<organism evidence="7 8">
    <name type="scientific">Oopsacas minuta</name>
    <dbReference type="NCBI Taxonomy" id="111878"/>
    <lineage>
        <taxon>Eukaryota</taxon>
        <taxon>Metazoa</taxon>
        <taxon>Porifera</taxon>
        <taxon>Hexactinellida</taxon>
        <taxon>Hexasterophora</taxon>
        <taxon>Lyssacinosida</taxon>
        <taxon>Leucopsacidae</taxon>
        <taxon>Oopsacas</taxon>
    </lineage>
</organism>
<evidence type="ECO:0000259" key="4">
    <source>
        <dbReference type="PROSITE" id="PS50055"/>
    </source>
</evidence>
<dbReference type="GO" id="GO:0004725">
    <property type="term" value="F:protein tyrosine phosphatase activity"/>
    <property type="evidence" value="ECO:0007669"/>
    <property type="project" value="InterPro"/>
</dbReference>
<evidence type="ECO:0000313" key="7">
    <source>
        <dbReference type="EMBL" id="KAI6649706.1"/>
    </source>
</evidence>
<dbReference type="SMART" id="SM00060">
    <property type="entry name" value="FN3"/>
    <property type="match status" value="2"/>
</dbReference>
<keyword evidence="7" id="KW-0675">Receptor</keyword>
<gene>
    <name evidence="7" type="ORF">LOD99_6496</name>
</gene>
<keyword evidence="2" id="KW-1133">Transmembrane helix</keyword>
<feature type="chain" id="PRO_5043787326" evidence="3">
    <location>
        <begin position="20"/>
        <end position="1845"/>
    </location>
</feature>
<evidence type="ECO:0000259" key="5">
    <source>
        <dbReference type="PROSITE" id="PS50835"/>
    </source>
</evidence>
<dbReference type="PROSITE" id="PS50853">
    <property type="entry name" value="FN3"/>
    <property type="match status" value="1"/>
</dbReference>
<dbReference type="PANTHER" id="PTHR46957:SF3">
    <property type="entry name" value="CYTOKINE RECEPTOR"/>
    <property type="match status" value="1"/>
</dbReference>
<dbReference type="InterPro" id="IPR007110">
    <property type="entry name" value="Ig-like_dom"/>
</dbReference>
<dbReference type="SUPFAM" id="SSF52799">
    <property type="entry name" value="(Phosphotyrosine protein) phosphatases II"/>
    <property type="match status" value="1"/>
</dbReference>
<dbReference type="CDD" id="cd00063">
    <property type="entry name" value="FN3"/>
    <property type="match status" value="2"/>
</dbReference>
<feature type="transmembrane region" description="Helical" evidence="2">
    <location>
        <begin position="1569"/>
        <end position="1594"/>
    </location>
</feature>
<evidence type="ECO:0000256" key="1">
    <source>
        <dbReference type="ARBA" id="ARBA00022912"/>
    </source>
</evidence>
<keyword evidence="8" id="KW-1185">Reference proteome</keyword>
<reference evidence="7 8" key="1">
    <citation type="journal article" date="2023" name="BMC Biol.">
        <title>The compact genome of the sponge Oopsacas minuta (Hexactinellida) is lacking key metazoan core genes.</title>
        <authorList>
            <person name="Santini S."/>
            <person name="Schenkelaars Q."/>
            <person name="Jourda C."/>
            <person name="Duchesne M."/>
            <person name="Belahbib H."/>
            <person name="Rocher C."/>
            <person name="Selva M."/>
            <person name="Riesgo A."/>
            <person name="Vervoort M."/>
            <person name="Leys S.P."/>
            <person name="Kodjabachian L."/>
            <person name="Le Bivic A."/>
            <person name="Borchiellini C."/>
            <person name="Claverie J.M."/>
            <person name="Renard E."/>
        </authorList>
    </citation>
    <scope>NUCLEOTIDE SEQUENCE [LARGE SCALE GENOMIC DNA]</scope>
    <source>
        <strain evidence="7">SPO-2</strain>
    </source>
</reference>
<dbReference type="SUPFAM" id="SSF49265">
    <property type="entry name" value="Fibronectin type III"/>
    <property type="match status" value="2"/>
</dbReference>
<evidence type="ECO:0000259" key="6">
    <source>
        <dbReference type="PROSITE" id="PS50853"/>
    </source>
</evidence>
<dbReference type="InterPro" id="IPR003961">
    <property type="entry name" value="FN3_dom"/>
</dbReference>
<accession>A0AAV7JMS2</accession>
<dbReference type="GO" id="GO:0016020">
    <property type="term" value="C:membrane"/>
    <property type="evidence" value="ECO:0007669"/>
    <property type="project" value="UniProtKB-SubCell"/>
</dbReference>
<comment type="caution">
    <text evidence="7">The sequence shown here is derived from an EMBL/GenBank/DDBJ whole genome shotgun (WGS) entry which is preliminary data.</text>
</comment>
<evidence type="ECO:0000256" key="2">
    <source>
        <dbReference type="SAM" id="Phobius"/>
    </source>
</evidence>
<dbReference type="InterPro" id="IPR036116">
    <property type="entry name" value="FN3_sf"/>
</dbReference>
<keyword evidence="3" id="KW-0732">Signal</keyword>
<dbReference type="Gene3D" id="3.90.190.10">
    <property type="entry name" value="Protein tyrosine phosphatase superfamily"/>
    <property type="match status" value="1"/>
</dbReference>
<dbReference type="PROSITE" id="PS50055">
    <property type="entry name" value="TYR_PHOSPHATASE_PTP"/>
    <property type="match status" value="1"/>
</dbReference>
<evidence type="ECO:0000313" key="8">
    <source>
        <dbReference type="Proteomes" id="UP001165289"/>
    </source>
</evidence>
<dbReference type="PROSITE" id="PS50835">
    <property type="entry name" value="IG_LIKE"/>
    <property type="match status" value="2"/>
</dbReference>
<keyword evidence="1" id="KW-0904">Protein phosphatase</keyword>
<dbReference type="EMBL" id="JAKMXF010000318">
    <property type="protein sequence ID" value="KAI6649706.1"/>
    <property type="molecule type" value="Genomic_DNA"/>
</dbReference>
<name>A0AAV7JMS2_9METZ</name>
<feature type="domain" description="Ig-like" evidence="5">
    <location>
        <begin position="326"/>
        <end position="418"/>
    </location>
</feature>
<dbReference type="PANTHER" id="PTHR46957">
    <property type="entry name" value="CYTOKINE RECEPTOR"/>
    <property type="match status" value="1"/>
</dbReference>
<sequence length="1845" mass="205692">MFAIFNLVLFVSLILPSLQTEYIKVKWSDNEVFLTEGRSIELSVATVDLSLTCSYPPEQVIWETPKGDRISKDANNVVIISILRLAESGNFTCTNSDTGEYIKIRVIPTGSGLFEICSNNTDDIMLTNGVSVIEPIGSKRVFICLSSVSTPDAANWYFPNRSLITNVLKYSDGMEPGIAVFHALLGIGVHQLRLNGYFDETNTGLYQCRPNVTNENIKIQSVYIYTNETGYIRVTYNQNSVILTTNNSLDIPLGTTMIQLYCPFYNATWLYPESSYIYNNYNSLEVSVFTIESAGNYQCIGNDTVQININGFGQALVGISDNYTRPLSGHESLTYSGVELEILCLSSDDLNSQYNGWHHPTIGRIDTPITRENGNVTVLNNGRSGVYKLVLEGELSLEDEGVYTCGIGDENTATNDLTVGIFTDNNFITVTSFPYEFQVYNRQTIALETNRQSIILSCTYNNTEWLQPPVSSNTLLPDGRILINELTNNSEGEYTCSNATGIEYTTITILQGSQQIQISVDGVIFDDSLLTIYPCAHPKLITCSITDNIHDTHLLLYSAYSRGVISHNVSSAVLDTSVLRATDSGVYICGTDVLGYAVSVEIQLDILQANYILLEYGTKSLPLVNGQTVNLDPLTSAIVLSCQGTLPHWQSYPTSNTTQLVNDSTSLYLDLSNSQADGEYLCIDNSTGEITLISITTDYTVGMEVTESELQITEYIQIENLDTSVYVQSGDYPIIPYGTLGIKLSCSLQGLISWRYQQGSDGVCLIPGGILIRTIDSYTRGEYSCSNGDNTISISLNNIIQLTQLYTSQISAGYNSISIPVFSRNITLSCDSSDPAWLLNFTLNNSTIRIDSSDYQCNINGMLIRVYDGVIYFDSFGLFESGYYTCDPETSRQTTVYLQSSVRIDVTQDGVIQTFIGNDNITIHVSATGILISCITGSDNAELRSFGVPSNGLNILNDSSTVINYFWNRSPYQFSCSDSVYPLSSNATVNIITEGLELFANFSTSPIKISTNSILLQSPATTLSLTCLYGSINTPPILTYRNLSNYVTPFSANVQTQINLNGLEINITASYINFTTAIAKNSIAINGNYACVGSQNELINFTVYHVQSVTPRIVFYRNFSLTSLRVISSPLSGINDILECRAEILETTILVEKVEWLLNGVPFLDDVGSLLNLSSLQPQTAEYECRAYSRFFNVSRIIRVTIQGVPTAPINLSVSEITTSSAVLSWKFASISQNTGITAYQIEYTTIQNPSNTIYATSTSMSVLLQTLKPFTQYSVRVRARNFYGYGDYSDNVIFHTQHAGQIISNLTNTSVIISLITPIPSDAIIQSYRITISGAKLYDLDYTETRNAILVNSSVTQLKLDELTPDTLYTLIIVSLDSMGVFLTTTSVSVHTEPGVLNVTNPVIWSTPLRGLQSILLNLEGTSNRNAEILYHLLFMVEVPVSFDTDLFDIIAFLTNGKSRNSRDTSALKSVIQLSIVANISTQTCDSFPNFLLIGDNRGITPCDFSQLQNLTNYTDKIQTDFSPELEFNYKYAFVLTASTRNEIIYYSPVSEFISLLPEETDGFDFGIIYTIVAVGIVFILFLLSVLLIYCLIRFGRKLFKKRRSPPKQEESQMLAAIDLSLTTSKGSIAFVNPLFKTLEEPNRIPISLAPFEELAKNTFCIKSEFVIHIDEFGEHVRELHDNFNQGFTQEYNRLYERRQSDAIVAQKPCNRHLNRFVDIFPYDDSRVVLTPISESDHDYINASFLNGYDRERNYIATQAPFMDMIVDFWRQCWEYNIAVIALLTDSIEGRKTRNYYYWPEDLTTEISFGPFVIKLTDILIKPSFIRRALLLKVKFSLLLLRFP</sequence>
<keyword evidence="2" id="KW-0812">Transmembrane</keyword>
<feature type="domain" description="Tyrosine-protein phosphatase" evidence="4">
    <location>
        <begin position="1689"/>
        <end position="1834"/>
    </location>
</feature>
<dbReference type="SMART" id="SM00194">
    <property type="entry name" value="PTPc"/>
    <property type="match status" value="1"/>
</dbReference>
<dbReference type="Proteomes" id="UP001165289">
    <property type="component" value="Unassembled WGS sequence"/>
</dbReference>
<keyword evidence="1" id="KW-0378">Hydrolase</keyword>
<dbReference type="InterPro" id="IPR050713">
    <property type="entry name" value="RTP_Phos/Ushers"/>
</dbReference>
<dbReference type="Pfam" id="PF00041">
    <property type="entry name" value="fn3"/>
    <property type="match status" value="1"/>
</dbReference>